<dbReference type="Proteomes" id="UP000821845">
    <property type="component" value="Chromosome 9"/>
</dbReference>
<organism evidence="1 2">
    <name type="scientific">Hyalomma asiaticum</name>
    <name type="common">Tick</name>
    <dbReference type="NCBI Taxonomy" id="266040"/>
    <lineage>
        <taxon>Eukaryota</taxon>
        <taxon>Metazoa</taxon>
        <taxon>Ecdysozoa</taxon>
        <taxon>Arthropoda</taxon>
        <taxon>Chelicerata</taxon>
        <taxon>Arachnida</taxon>
        <taxon>Acari</taxon>
        <taxon>Parasitiformes</taxon>
        <taxon>Ixodida</taxon>
        <taxon>Ixodoidea</taxon>
        <taxon>Ixodidae</taxon>
        <taxon>Hyalomminae</taxon>
        <taxon>Hyalomma</taxon>
    </lineage>
</organism>
<keyword evidence="2" id="KW-1185">Reference proteome</keyword>
<evidence type="ECO:0000313" key="2">
    <source>
        <dbReference type="Proteomes" id="UP000821845"/>
    </source>
</evidence>
<name>A0ACB7RHQ5_HYAAI</name>
<proteinExistence type="predicted"/>
<gene>
    <name evidence="1" type="ORF">HPB50_004987</name>
</gene>
<dbReference type="EMBL" id="CM023489">
    <property type="protein sequence ID" value="KAH6921788.1"/>
    <property type="molecule type" value="Genomic_DNA"/>
</dbReference>
<reference evidence="1" key="1">
    <citation type="submission" date="2020-05" db="EMBL/GenBank/DDBJ databases">
        <title>Large-scale comparative analyses of tick genomes elucidate their genetic diversity and vector capacities.</title>
        <authorList>
            <person name="Jia N."/>
            <person name="Wang J."/>
            <person name="Shi W."/>
            <person name="Du L."/>
            <person name="Sun Y."/>
            <person name="Zhan W."/>
            <person name="Jiang J."/>
            <person name="Wang Q."/>
            <person name="Zhang B."/>
            <person name="Ji P."/>
            <person name="Sakyi L.B."/>
            <person name="Cui X."/>
            <person name="Yuan T."/>
            <person name="Jiang B."/>
            <person name="Yang W."/>
            <person name="Lam T.T.-Y."/>
            <person name="Chang Q."/>
            <person name="Ding S."/>
            <person name="Wang X."/>
            <person name="Zhu J."/>
            <person name="Ruan X."/>
            <person name="Zhao L."/>
            <person name="Wei J."/>
            <person name="Que T."/>
            <person name="Du C."/>
            <person name="Cheng J."/>
            <person name="Dai P."/>
            <person name="Han X."/>
            <person name="Huang E."/>
            <person name="Gao Y."/>
            <person name="Liu J."/>
            <person name="Shao H."/>
            <person name="Ye R."/>
            <person name="Li L."/>
            <person name="Wei W."/>
            <person name="Wang X."/>
            <person name="Wang C."/>
            <person name="Yang T."/>
            <person name="Huo Q."/>
            <person name="Li W."/>
            <person name="Guo W."/>
            <person name="Chen H."/>
            <person name="Zhou L."/>
            <person name="Ni X."/>
            <person name="Tian J."/>
            <person name="Zhou Y."/>
            <person name="Sheng Y."/>
            <person name="Liu T."/>
            <person name="Pan Y."/>
            <person name="Xia L."/>
            <person name="Li J."/>
            <person name="Zhao F."/>
            <person name="Cao W."/>
        </authorList>
    </citation>
    <scope>NUCLEOTIDE SEQUENCE</scope>
    <source>
        <strain evidence="1">Hyas-2018</strain>
    </source>
</reference>
<evidence type="ECO:0000313" key="1">
    <source>
        <dbReference type="EMBL" id="KAH6921788.1"/>
    </source>
</evidence>
<accession>A0ACB7RHQ5</accession>
<protein>
    <submittedName>
        <fullName evidence="1">Uncharacterized protein</fullName>
    </submittedName>
</protein>
<comment type="caution">
    <text evidence="1">The sequence shown here is derived from an EMBL/GenBank/DDBJ whole genome shotgun (WGS) entry which is preliminary data.</text>
</comment>
<sequence length="710" mass="78327">MADKESWYHAISRLDFERDCSAGPATADICWLCDKLPGWNAVLAPLSLQLVEEIPGHLCLRTRQGSKKPKFIDRAYNPAYFIAWLPRKHRCVVTVKFGQGDMVLDQSTVPSHLRELTPEVRQVSVGGISAFNCGSLLDSLGRVAKLEALVLDEATVGDKLSSAVGSLLELNADNIRTVTVTRSFIPGGASKILTGAISKCTNIKELTYNAHLDLQGLKHLKNLIQSAHSLQKLCLREALNAVVEPTEDQQNEELLATVAGVARRSGSSLSEFCYHAYTHVFASALRGLEASTVLRHLEISKCDCMTGPTVGSLLKCALSSYAGLHSLTFRACEFDVAAAQALAGALEENTTLRQLLVFDVIVNFPQMQVLLGALEKNKTLQLLQVDFLCATEEQRWRMSEQMCRHDLYTRVQLPWMNTDARGLIAIVGEPRLCPCHLQMNASRLSDMNFAMLCKALSHSCFVRSLMVNLWEAGPGQVDNLRDALRKNTSIIELKLHDCDSAGAAVRASIGLDENRTVAHLGLICSDAMEQSSAVQFASVLAANQFLCDVDMTCSREVSNECMAAMSRGLLRNKSILSFAVRSSCIAESSTREMEVAVQRNVTRLHRAVRFVLKRDLTKPFAEAFELFEKKRSLVPRVMVTSGMSEEEATAAVASARRFIRMNYFVINNVARSVVQCWPGQGTQIDALNYDCWLAISEHLKVADVRYAGTC</sequence>